<reference evidence="2" key="1">
    <citation type="submission" date="2022-10" db="EMBL/GenBank/DDBJ databases">
        <title>The complete genomes of actinobacterial strains from the NBC collection.</title>
        <authorList>
            <person name="Joergensen T.S."/>
            <person name="Alvarez Arevalo M."/>
            <person name="Sterndorff E.B."/>
            <person name="Faurdal D."/>
            <person name="Vuksanovic O."/>
            <person name="Mourched A.-S."/>
            <person name="Charusanti P."/>
            <person name="Shaw S."/>
            <person name="Blin K."/>
            <person name="Weber T."/>
        </authorList>
    </citation>
    <scope>NUCLEOTIDE SEQUENCE</scope>
    <source>
        <strain evidence="2">NBC_00222</strain>
    </source>
</reference>
<evidence type="ECO:0000313" key="3">
    <source>
        <dbReference type="Proteomes" id="UP001432222"/>
    </source>
</evidence>
<dbReference type="RefSeq" id="WP_328953391.1">
    <property type="nucleotide sequence ID" value="NZ_CP108110.1"/>
</dbReference>
<organism evidence="2 3">
    <name type="scientific">Kitasatospora purpeofusca</name>
    <dbReference type="NCBI Taxonomy" id="67352"/>
    <lineage>
        <taxon>Bacteria</taxon>
        <taxon>Bacillati</taxon>
        <taxon>Actinomycetota</taxon>
        <taxon>Actinomycetes</taxon>
        <taxon>Kitasatosporales</taxon>
        <taxon>Streptomycetaceae</taxon>
        <taxon>Kitasatospora</taxon>
    </lineage>
</organism>
<accession>A0ABZ1TW22</accession>
<gene>
    <name evidence="2" type="ORF">OHA16_04645</name>
</gene>
<dbReference type="Proteomes" id="UP001432222">
    <property type="component" value="Chromosome"/>
</dbReference>
<evidence type="ECO:0000313" key="2">
    <source>
        <dbReference type="EMBL" id="WUQ82324.1"/>
    </source>
</evidence>
<proteinExistence type="predicted"/>
<dbReference type="EMBL" id="CP108110">
    <property type="protein sequence ID" value="WUQ82324.1"/>
    <property type="molecule type" value="Genomic_DNA"/>
</dbReference>
<name>A0ABZ1TW22_9ACTN</name>
<keyword evidence="3" id="KW-1185">Reference proteome</keyword>
<protein>
    <submittedName>
        <fullName evidence="2">Uncharacterized protein</fullName>
    </submittedName>
</protein>
<feature type="compositionally biased region" description="Basic and acidic residues" evidence="1">
    <location>
        <begin position="339"/>
        <end position="354"/>
    </location>
</feature>
<feature type="region of interest" description="Disordered" evidence="1">
    <location>
        <begin position="332"/>
        <end position="354"/>
    </location>
</feature>
<evidence type="ECO:0000256" key="1">
    <source>
        <dbReference type="SAM" id="MobiDB-lite"/>
    </source>
</evidence>
<sequence length="707" mass="76091">MSAADPGEDLADEIGLGPRDLAMDGVPYSLIIAPQANINTGSVRGGQHVANGGVLAHGRPEAHEGPIPAPEVQGACAGFAEPAWFGTALAELDGGILFLYGAAGTGRRTAALNLLQRHSGSSTDLCALDGDVDLSAWRPAGTGARGYLVHGLLPQYLPGPAALASLRRLLRDADARMVVMLPHEPDRIRALARDLHVVPVRCDPPPPRAVFDARLRAAVPDPDRRGRLLGRLEPGLLDSLLAPGLLPFQVAALVTTTAASGGDGPDPAELREHLDSLARTDVPELLGPLLRDPEGLAFLLATCVFEGFDHQVVRDKADRLLALADGRLGDVLPNGGGAAREDPPGGGDRKQPNPDFVFRRSLDELLNVVRAGCGPREIRRHNRFTYSVEPVRFTRHRQAETVLQYVWRQYGQLPGLLTEWLKAALLGDAELAGPVGQVMGLAAGWGGGRRALRHIEELAGTDRASGRAAAAYALGVAARDTVLVGETKYLLRRWSERSDWRLRSTVACACGTEFGLSRPGVALTLLRSAYRGAKGEEEKVARSVRLSLRSLSAAGNQSTVLRRIAEWAERPGDAAQLALDVLLELLDDDPEWFLAELRAAGEDAALLTALVRRILDDDDRFDAACRVLIDWCRVAVWMAELRSAVETLLTDLARDLGRGALRLFVEIDNDKDPEIVGRSVAQYALTAWRRGDQQYHRAAGYPNGGIS</sequence>